<name>A0A267G940_9PLAT</name>
<evidence type="ECO:0000256" key="2">
    <source>
        <dbReference type="ARBA" id="ARBA00008048"/>
    </source>
</evidence>
<dbReference type="STRING" id="282301.A0A267G940"/>
<evidence type="ECO:0000313" key="6">
    <source>
        <dbReference type="EMBL" id="PAA82563.1"/>
    </source>
</evidence>
<evidence type="ECO:0008006" key="9">
    <source>
        <dbReference type="Google" id="ProtNLM"/>
    </source>
</evidence>
<comment type="similarity">
    <text evidence="2">Belongs to the Mediator complex subunit 27 family.</text>
</comment>
<reference evidence="6 8" key="1">
    <citation type="submission" date="2017-06" db="EMBL/GenBank/DDBJ databases">
        <title>A platform for efficient transgenesis in Macrostomum lignano, a flatworm model organism for stem cell research.</title>
        <authorList>
            <person name="Berezikov E."/>
        </authorList>
    </citation>
    <scope>NUCLEOTIDE SEQUENCE [LARGE SCALE GENOMIC DNA]</scope>
    <source>
        <strain evidence="6">DV1</strain>
        <tissue evidence="6">Whole organism</tissue>
    </source>
</reference>
<dbReference type="GO" id="GO:0006357">
    <property type="term" value="P:regulation of transcription by RNA polymerase II"/>
    <property type="evidence" value="ECO:0007669"/>
    <property type="project" value="TreeGrafter"/>
</dbReference>
<evidence type="ECO:0000256" key="4">
    <source>
        <dbReference type="ARBA" id="ARBA00023163"/>
    </source>
</evidence>
<protein>
    <recommendedName>
        <fullName evidence="9">Mediator of RNA polymerase II transcription subunit 27</fullName>
    </recommendedName>
</protein>
<evidence type="ECO:0000256" key="1">
    <source>
        <dbReference type="ARBA" id="ARBA00004123"/>
    </source>
</evidence>
<dbReference type="GO" id="GO:0003713">
    <property type="term" value="F:transcription coactivator activity"/>
    <property type="evidence" value="ECO:0007669"/>
    <property type="project" value="TreeGrafter"/>
</dbReference>
<comment type="subcellular location">
    <subcellularLocation>
        <location evidence="1">Nucleus</location>
    </subcellularLocation>
</comment>
<dbReference type="AlphaFoldDB" id="A0A267G940"/>
<keyword evidence="4" id="KW-0804">Transcription</keyword>
<organism evidence="6 8">
    <name type="scientific">Macrostomum lignano</name>
    <dbReference type="NCBI Taxonomy" id="282301"/>
    <lineage>
        <taxon>Eukaryota</taxon>
        <taxon>Metazoa</taxon>
        <taxon>Spiralia</taxon>
        <taxon>Lophotrochozoa</taxon>
        <taxon>Platyhelminthes</taxon>
        <taxon>Rhabditophora</taxon>
        <taxon>Macrostomorpha</taxon>
        <taxon>Macrostomida</taxon>
        <taxon>Macrostomidae</taxon>
        <taxon>Macrostomum</taxon>
    </lineage>
</organism>
<dbReference type="PANTHER" id="PTHR13130:SF4">
    <property type="entry name" value="MEDIATOR OF RNA POLYMERASE II TRANSCRIPTION SUBUNIT 27"/>
    <property type="match status" value="1"/>
</dbReference>
<keyword evidence="5" id="KW-0539">Nucleus</keyword>
<keyword evidence="8" id="KW-1185">Reference proteome</keyword>
<dbReference type="Pfam" id="PF11571">
    <property type="entry name" value="Med27"/>
    <property type="match status" value="1"/>
</dbReference>
<dbReference type="Proteomes" id="UP000215902">
    <property type="component" value="Unassembled WGS sequence"/>
</dbReference>
<keyword evidence="3" id="KW-0805">Transcription regulation</keyword>
<comment type="caution">
    <text evidence="6">The sequence shown here is derived from an EMBL/GenBank/DDBJ whole genome shotgun (WGS) entry which is preliminary data.</text>
</comment>
<evidence type="ECO:0000256" key="5">
    <source>
        <dbReference type="ARBA" id="ARBA00023242"/>
    </source>
</evidence>
<evidence type="ECO:0000313" key="7">
    <source>
        <dbReference type="EMBL" id="PAA84467.1"/>
    </source>
</evidence>
<accession>A0A267G940</accession>
<dbReference type="OrthoDB" id="1868004at2759"/>
<gene>
    <name evidence="7" type="ORF">BOX15_Mlig032149g6</name>
    <name evidence="6" type="ORF">BOX15_Mlig032149g8</name>
</gene>
<evidence type="ECO:0000313" key="8">
    <source>
        <dbReference type="Proteomes" id="UP000215902"/>
    </source>
</evidence>
<dbReference type="PANTHER" id="PTHR13130">
    <property type="entry name" value="34 KDA TRANSCRIPTIONAL CO-ACTIVATOR-RELATED"/>
    <property type="match status" value="1"/>
</dbReference>
<sequence>ESLSHLSIQSLLHVRELRGELLQLHQPASDGSGSSGFEQLAATARKLAESVQSLDQLAEKMALVARQQYQQAVPPDQLSLYPNILLADADPERHAATTQALFGERWRADVCGLVRDGLATRALLHARARAPAAAAATASAAASRSGGGRQSELATQSQQMRNFLERELSRSYRTQCERHHRDSDRQLSVSVEPASPCTNLAVVTTDCFHVLLFTRGLVIEMAQVLGLGEPLPRPNQAWPSSHFRCFRQLTAGLLQLLVAGRQSGGGTSLLQLLIKWLCAFRNLFMQRCARCDRILRDQLPPTWFDFRKDDRPVYHLACKSAVCAA</sequence>
<proteinExistence type="inferred from homology"/>
<dbReference type="EMBL" id="NIVC01000462">
    <property type="protein sequence ID" value="PAA82563.1"/>
    <property type="molecule type" value="Genomic_DNA"/>
</dbReference>
<dbReference type="EMBL" id="NIVC01000373">
    <property type="protein sequence ID" value="PAA84467.1"/>
    <property type="molecule type" value="Genomic_DNA"/>
</dbReference>
<dbReference type="GO" id="GO:0016592">
    <property type="term" value="C:mediator complex"/>
    <property type="evidence" value="ECO:0007669"/>
    <property type="project" value="InterPro"/>
</dbReference>
<dbReference type="InterPro" id="IPR021627">
    <property type="entry name" value="Mediator_Med27"/>
</dbReference>
<evidence type="ECO:0000256" key="3">
    <source>
        <dbReference type="ARBA" id="ARBA00023015"/>
    </source>
</evidence>
<feature type="non-terminal residue" evidence="6">
    <location>
        <position position="1"/>
    </location>
</feature>